<dbReference type="AlphaFoldDB" id="A0A1E8EVZ2"/>
<dbReference type="Gene3D" id="1.10.1020.10">
    <property type="entry name" value="Adenine-specific Methyltransferase, Domain 2"/>
    <property type="match status" value="1"/>
</dbReference>
<dbReference type="GO" id="GO:0006298">
    <property type="term" value="P:mismatch repair"/>
    <property type="evidence" value="ECO:0007669"/>
    <property type="project" value="TreeGrafter"/>
</dbReference>
<comment type="caution">
    <text evidence="9">The sequence shown here is derived from an EMBL/GenBank/DDBJ whole genome shotgun (WGS) entry which is preliminary data.</text>
</comment>
<keyword evidence="4 8" id="KW-0808">Transferase</keyword>
<evidence type="ECO:0000313" key="9">
    <source>
        <dbReference type="EMBL" id="OFI01422.1"/>
    </source>
</evidence>
<dbReference type="RefSeq" id="WP_242866470.1">
    <property type="nucleotide sequence ID" value="NZ_LZFO01000045.1"/>
</dbReference>
<evidence type="ECO:0000256" key="3">
    <source>
        <dbReference type="ARBA" id="ARBA00022603"/>
    </source>
</evidence>
<evidence type="ECO:0000256" key="6">
    <source>
        <dbReference type="ARBA" id="ARBA00047942"/>
    </source>
</evidence>
<feature type="binding site" evidence="7">
    <location>
        <position position="209"/>
    </location>
    <ligand>
        <name>S-adenosyl-L-methionine</name>
        <dbReference type="ChEBI" id="CHEBI:59789"/>
    </ligand>
</feature>
<dbReference type="Gene3D" id="3.40.50.150">
    <property type="entry name" value="Vaccinia Virus protein VP39"/>
    <property type="match status" value="1"/>
</dbReference>
<comment type="similarity">
    <text evidence="1 8">Belongs to the N(4)/N(6)-methyltransferase family.</text>
</comment>
<comment type="catalytic activity">
    <reaction evidence="6 8">
        <text>a 2'-deoxyadenosine in DNA + S-adenosyl-L-methionine = an N(6)-methyl-2'-deoxyadenosine in DNA + S-adenosyl-L-homocysteine + H(+)</text>
        <dbReference type="Rhea" id="RHEA:15197"/>
        <dbReference type="Rhea" id="RHEA-COMP:12418"/>
        <dbReference type="Rhea" id="RHEA-COMP:12419"/>
        <dbReference type="ChEBI" id="CHEBI:15378"/>
        <dbReference type="ChEBI" id="CHEBI:57856"/>
        <dbReference type="ChEBI" id="CHEBI:59789"/>
        <dbReference type="ChEBI" id="CHEBI:90615"/>
        <dbReference type="ChEBI" id="CHEBI:90616"/>
        <dbReference type="EC" id="2.1.1.72"/>
    </reaction>
</comment>
<proteinExistence type="inferred from homology"/>
<dbReference type="Pfam" id="PF02086">
    <property type="entry name" value="MethyltransfD12"/>
    <property type="match status" value="1"/>
</dbReference>
<feature type="binding site" evidence="7">
    <location>
        <position position="65"/>
    </location>
    <ligand>
        <name>S-adenosyl-L-methionine</name>
        <dbReference type="ChEBI" id="CHEBI:59789"/>
    </ligand>
</feature>
<dbReference type="PANTHER" id="PTHR30481">
    <property type="entry name" value="DNA ADENINE METHYLASE"/>
    <property type="match status" value="1"/>
</dbReference>
<dbReference type="InterPro" id="IPR012327">
    <property type="entry name" value="MeTrfase_D12"/>
</dbReference>
<dbReference type="Proteomes" id="UP000175744">
    <property type="component" value="Unassembled WGS sequence"/>
</dbReference>
<evidence type="ECO:0000256" key="1">
    <source>
        <dbReference type="ARBA" id="ARBA00006594"/>
    </source>
</evidence>
<dbReference type="STRING" id="1121290.CLAOCE_21470"/>
<dbReference type="GO" id="GO:1904047">
    <property type="term" value="F:S-adenosyl-L-methionine binding"/>
    <property type="evidence" value="ECO:0007669"/>
    <property type="project" value="TreeGrafter"/>
</dbReference>
<accession>A0A1E8EVZ2</accession>
<dbReference type="InterPro" id="IPR002052">
    <property type="entry name" value="DNA_methylase_N6_adenine_CS"/>
</dbReference>
<dbReference type="PRINTS" id="PR00505">
    <property type="entry name" value="D12N6MTFRASE"/>
</dbReference>
<dbReference type="EMBL" id="LZFO01000045">
    <property type="protein sequence ID" value="OFI01422.1"/>
    <property type="molecule type" value="Genomic_DNA"/>
</dbReference>
<dbReference type="PROSITE" id="PS00092">
    <property type="entry name" value="N6_MTASE"/>
    <property type="match status" value="1"/>
</dbReference>
<keyword evidence="10" id="KW-1185">Reference proteome</keyword>
<gene>
    <name evidence="9" type="primary">dpnM</name>
    <name evidence="9" type="ORF">CLOACE_21470</name>
</gene>
<evidence type="ECO:0000313" key="10">
    <source>
        <dbReference type="Proteomes" id="UP000175744"/>
    </source>
</evidence>
<feature type="binding site" evidence="7">
    <location>
        <position position="15"/>
    </location>
    <ligand>
        <name>S-adenosyl-L-methionine</name>
        <dbReference type="ChEBI" id="CHEBI:59789"/>
    </ligand>
</feature>
<organism evidence="9 10">
    <name type="scientific">Clostridium acetireducens DSM 10703</name>
    <dbReference type="NCBI Taxonomy" id="1121290"/>
    <lineage>
        <taxon>Bacteria</taxon>
        <taxon>Bacillati</taxon>
        <taxon>Bacillota</taxon>
        <taxon>Clostridia</taxon>
        <taxon>Eubacteriales</taxon>
        <taxon>Clostridiaceae</taxon>
        <taxon>Clostridium</taxon>
    </lineage>
</organism>
<dbReference type="PIRSF" id="PIRSF000398">
    <property type="entry name" value="M_m6A_EcoRV"/>
    <property type="match status" value="1"/>
</dbReference>
<dbReference type="InterPro" id="IPR029063">
    <property type="entry name" value="SAM-dependent_MTases_sf"/>
</dbReference>
<dbReference type="InterPro" id="IPR023095">
    <property type="entry name" value="Ade_MeTrfase_dom_2"/>
</dbReference>
<keyword evidence="3 8" id="KW-0489">Methyltransferase</keyword>
<dbReference type="GO" id="GO:0043565">
    <property type="term" value="F:sequence-specific DNA binding"/>
    <property type="evidence" value="ECO:0007669"/>
    <property type="project" value="TreeGrafter"/>
</dbReference>
<dbReference type="GO" id="GO:0009007">
    <property type="term" value="F:site-specific DNA-methyltransferase (adenine-specific) activity"/>
    <property type="evidence" value="ECO:0007669"/>
    <property type="project" value="UniProtKB-UniRule"/>
</dbReference>
<evidence type="ECO:0000256" key="2">
    <source>
        <dbReference type="ARBA" id="ARBA00011900"/>
    </source>
</evidence>
<evidence type="ECO:0000256" key="4">
    <source>
        <dbReference type="ARBA" id="ARBA00022679"/>
    </source>
</evidence>
<name>A0A1E8EVZ2_9CLOT</name>
<reference evidence="9 10" key="1">
    <citation type="submission" date="2016-06" db="EMBL/GenBank/DDBJ databases">
        <title>Genome sequence of Clostridium acetireducens DSM 10703.</title>
        <authorList>
            <person name="Poehlein A."/>
            <person name="Fluechter S."/>
            <person name="Duerre P."/>
            <person name="Daniel R."/>
        </authorList>
    </citation>
    <scope>NUCLEOTIDE SEQUENCE [LARGE SCALE GENOMIC DNA]</scope>
    <source>
        <strain evidence="9 10">DSM 10703</strain>
    </source>
</reference>
<dbReference type="InterPro" id="IPR012263">
    <property type="entry name" value="M_m6A_EcoRV"/>
</dbReference>
<sequence length="306" mass="36193">MKTNVKPFLKWAGGKSQLLPQFEQYYPEKLKKGEIKKYIEPFLGGGAVFFYLQSKYNFQEVILNDINGELIVTYYIIQNKIEQLINYLKNLEKVYLSYENMEDKQNMFYEQRDTFNKEKENIDYEKYSENWIYHAARMIFLNKTCFNGLYRQNKRGKYNVPFGKRKKVTICDKENLLNAKEALKGVKLTLGDFESVGKYIDKNTFIYIDPPYRPLSDTSSFTDYSKIPFNDDSQKRLAEWAKSIDDKGALFMLSNSDPTNTNEEDKFFDELYIKFNINRVMAGRMINSKGNRRGKIREILVTNYSK</sequence>
<dbReference type="GO" id="GO:0009307">
    <property type="term" value="P:DNA restriction-modification system"/>
    <property type="evidence" value="ECO:0007669"/>
    <property type="project" value="InterPro"/>
</dbReference>
<dbReference type="SUPFAM" id="SSF53335">
    <property type="entry name" value="S-adenosyl-L-methionine-dependent methyltransferases"/>
    <property type="match status" value="1"/>
</dbReference>
<dbReference type="EC" id="2.1.1.72" evidence="2 8"/>
<dbReference type="PANTHER" id="PTHR30481:SF3">
    <property type="entry name" value="DNA ADENINE METHYLASE"/>
    <property type="match status" value="1"/>
</dbReference>
<dbReference type="PATRIC" id="fig|1121290.3.peg.2161"/>
<protein>
    <recommendedName>
        <fullName evidence="2 8">Site-specific DNA-methyltransferase (adenine-specific)</fullName>
        <ecNumber evidence="2 8">2.1.1.72</ecNumber>
    </recommendedName>
</protein>
<evidence type="ECO:0000256" key="7">
    <source>
        <dbReference type="PIRSR" id="PIRSR000398-1"/>
    </source>
</evidence>
<dbReference type="GO" id="GO:0032259">
    <property type="term" value="P:methylation"/>
    <property type="evidence" value="ECO:0007669"/>
    <property type="project" value="UniProtKB-KW"/>
</dbReference>
<feature type="binding site" evidence="7">
    <location>
        <position position="11"/>
    </location>
    <ligand>
        <name>S-adenosyl-L-methionine</name>
        <dbReference type="ChEBI" id="CHEBI:59789"/>
    </ligand>
</feature>
<keyword evidence="5 8" id="KW-0949">S-adenosyl-L-methionine</keyword>
<dbReference type="REBASE" id="170999">
    <property type="entry name" value="M1.Cac10703ORF21470P"/>
</dbReference>
<dbReference type="NCBIfam" id="TIGR00571">
    <property type="entry name" value="dam"/>
    <property type="match status" value="1"/>
</dbReference>
<evidence type="ECO:0000256" key="8">
    <source>
        <dbReference type="RuleBase" id="RU361257"/>
    </source>
</evidence>
<evidence type="ECO:0000256" key="5">
    <source>
        <dbReference type="ARBA" id="ARBA00022691"/>
    </source>
</evidence>